<dbReference type="EMBL" id="JAPDRQ010000012">
    <property type="protein sequence ID" value="KAJ9662851.1"/>
    <property type="molecule type" value="Genomic_DNA"/>
</dbReference>
<gene>
    <name evidence="1" type="primary">ZTA1_1</name>
    <name evidence="1" type="ORF">H2198_001079</name>
</gene>
<proteinExistence type="predicted"/>
<dbReference type="Proteomes" id="UP001172386">
    <property type="component" value="Unassembled WGS sequence"/>
</dbReference>
<evidence type="ECO:0000313" key="2">
    <source>
        <dbReference type="Proteomes" id="UP001172386"/>
    </source>
</evidence>
<keyword evidence="1" id="KW-0560">Oxidoreductase</keyword>
<reference evidence="1" key="1">
    <citation type="submission" date="2022-10" db="EMBL/GenBank/DDBJ databases">
        <title>Culturing micro-colonial fungi from biological soil crusts in the Mojave desert and describing Neophaeococcomyces mojavensis, and introducing the new genera and species Taxawa tesnikishii.</title>
        <authorList>
            <person name="Kurbessoian T."/>
            <person name="Stajich J.E."/>
        </authorList>
    </citation>
    <scope>NUCLEOTIDE SEQUENCE</scope>
    <source>
        <strain evidence="1">JES_112</strain>
    </source>
</reference>
<protein>
    <submittedName>
        <fullName evidence="1">NADPH:quinone reductase</fullName>
        <ecNumber evidence="1">1.6.5.5</ecNumber>
    </submittedName>
</protein>
<comment type="caution">
    <text evidence="1">The sequence shown here is derived from an EMBL/GenBank/DDBJ whole genome shotgun (WGS) entry which is preliminary data.</text>
</comment>
<name>A0ACC3AHP8_9EURO</name>
<evidence type="ECO:0000313" key="1">
    <source>
        <dbReference type="EMBL" id="KAJ9662851.1"/>
    </source>
</evidence>
<dbReference type="EC" id="1.6.5.5" evidence="1"/>
<organism evidence="1 2">
    <name type="scientific">Neophaeococcomyces mojaviensis</name>
    <dbReference type="NCBI Taxonomy" id="3383035"/>
    <lineage>
        <taxon>Eukaryota</taxon>
        <taxon>Fungi</taxon>
        <taxon>Dikarya</taxon>
        <taxon>Ascomycota</taxon>
        <taxon>Pezizomycotina</taxon>
        <taxon>Eurotiomycetes</taxon>
        <taxon>Chaetothyriomycetidae</taxon>
        <taxon>Chaetothyriales</taxon>
        <taxon>Chaetothyriales incertae sedis</taxon>
        <taxon>Neophaeococcomyces</taxon>
    </lineage>
</organism>
<sequence>MSPASLTVRTFTSNTGAFARLLSIRAQTSVSRAPRTLSTTRKMSSIPSTMKAVVVDKTGGPEVLRYTEDQPVPKPQDSEVLVKNKYGGINYIDTYFRTGLYPAASWPLIIGQEAVGTVVAAGSSNKYDLKEGDEVVWMKQGSYAEYTAIPAERVIKIPTGLKDEDVLGSYLMGMTVLSLVKEAYEVKKGDTILVHAAAGGVGLLMCQILKDIGATVIGTASTKEKCDRALEHGATHMINYKDKTDWVTEVKKIVPEGVDCVYDSVGKTTWEGSLEAVKRKGSVIYFGNASGPVPPMNISVLAKKNTKIMRATLMQYVVTREELEHYTNLLFGYLKDGKLKVNIHNIYDLKDAQQAHKDLEGRLTSGKLLLKIS</sequence>
<keyword evidence="2" id="KW-1185">Reference proteome</keyword>
<accession>A0ACC3AHP8</accession>